<evidence type="ECO:0000256" key="3">
    <source>
        <dbReference type="ARBA" id="ARBA00022989"/>
    </source>
</evidence>
<dbReference type="InterPro" id="IPR050186">
    <property type="entry name" value="TPT_transporter"/>
</dbReference>
<dbReference type="Proteomes" id="UP000193685">
    <property type="component" value="Unassembled WGS sequence"/>
</dbReference>
<dbReference type="InterPro" id="IPR037185">
    <property type="entry name" value="EmrE-like"/>
</dbReference>
<dbReference type="RefSeq" id="XP_040724280.1">
    <property type="nucleotide sequence ID" value="XM_040867149.1"/>
</dbReference>
<gene>
    <name evidence="7" type="ORF">BCR37DRAFT_334637</name>
</gene>
<dbReference type="EMBL" id="MCFI01000013">
    <property type="protein sequence ID" value="ORY80392.1"/>
    <property type="molecule type" value="Genomic_DNA"/>
</dbReference>
<organism evidence="7 8">
    <name type="scientific">Protomyces lactucae-debilis</name>
    <dbReference type="NCBI Taxonomy" id="2754530"/>
    <lineage>
        <taxon>Eukaryota</taxon>
        <taxon>Fungi</taxon>
        <taxon>Dikarya</taxon>
        <taxon>Ascomycota</taxon>
        <taxon>Taphrinomycotina</taxon>
        <taxon>Taphrinomycetes</taxon>
        <taxon>Taphrinales</taxon>
        <taxon>Protomycetaceae</taxon>
        <taxon>Protomyces</taxon>
    </lineage>
</organism>
<dbReference type="InterPro" id="IPR004853">
    <property type="entry name" value="Sugar_P_trans_dom"/>
</dbReference>
<evidence type="ECO:0000256" key="5">
    <source>
        <dbReference type="SAM" id="Phobius"/>
    </source>
</evidence>
<evidence type="ECO:0000256" key="1">
    <source>
        <dbReference type="ARBA" id="ARBA00004141"/>
    </source>
</evidence>
<proteinExistence type="predicted"/>
<dbReference type="AlphaFoldDB" id="A0A1Y2F901"/>
<name>A0A1Y2F901_PROLT</name>
<keyword evidence="4 5" id="KW-0472">Membrane</keyword>
<comment type="subcellular location">
    <subcellularLocation>
        <location evidence="1">Membrane</location>
        <topology evidence="1">Multi-pass membrane protein</topology>
    </subcellularLocation>
</comment>
<feature type="non-terminal residue" evidence="7">
    <location>
        <position position="297"/>
    </location>
</feature>
<evidence type="ECO:0000313" key="7">
    <source>
        <dbReference type="EMBL" id="ORY80392.1"/>
    </source>
</evidence>
<feature type="transmembrane region" description="Helical" evidence="5">
    <location>
        <begin position="207"/>
        <end position="225"/>
    </location>
</feature>
<dbReference type="PANTHER" id="PTHR11132">
    <property type="entry name" value="SOLUTE CARRIER FAMILY 35"/>
    <property type="match status" value="1"/>
</dbReference>
<keyword evidence="2 5" id="KW-0812">Transmembrane</keyword>
<evidence type="ECO:0000256" key="4">
    <source>
        <dbReference type="ARBA" id="ARBA00023136"/>
    </source>
</evidence>
<feature type="transmembrane region" description="Helical" evidence="5">
    <location>
        <begin position="88"/>
        <end position="107"/>
    </location>
</feature>
<feature type="transmembrane region" description="Helical" evidence="5">
    <location>
        <begin position="266"/>
        <end position="283"/>
    </location>
</feature>
<keyword evidence="3 5" id="KW-1133">Transmembrane helix</keyword>
<sequence>YLALYLVTNLGLTLYNKALLGSFPLPYFLTGCHTVSNVICIVLMKVTGGIELTKLSAYEWYLVMGFSVLYSANIAVSNLSLEMVPVPIHQTVRATSPFFVLSLTSLLFRERHSLKIWLSLVPIVTGVVLATSTDRIELPQFLRISILITLIGSLLAALKTILTGRLQHYMQIGAADLLLRLSLFACAQSFLMSYATGEMLRLPRPSIHLYSSVFGNGLLAMLLNLVSFSANREVGPLAMTVAANVKQVLVIILGSVLFQVKLTQTQVGGIMLALVGGLLHSMLSARHGEEKKRDNIV</sequence>
<dbReference type="OMA" id="MAGLNKW"/>
<evidence type="ECO:0000259" key="6">
    <source>
        <dbReference type="Pfam" id="PF03151"/>
    </source>
</evidence>
<comment type="caution">
    <text evidence="7">The sequence shown here is derived from an EMBL/GenBank/DDBJ whole genome shotgun (WGS) entry which is preliminary data.</text>
</comment>
<evidence type="ECO:0000313" key="8">
    <source>
        <dbReference type="Proteomes" id="UP000193685"/>
    </source>
</evidence>
<keyword evidence="8" id="KW-1185">Reference proteome</keyword>
<feature type="transmembrane region" description="Helical" evidence="5">
    <location>
        <begin position="114"/>
        <end position="132"/>
    </location>
</feature>
<dbReference type="SUPFAM" id="SSF103481">
    <property type="entry name" value="Multidrug resistance efflux transporter EmrE"/>
    <property type="match status" value="1"/>
</dbReference>
<dbReference type="Pfam" id="PF03151">
    <property type="entry name" value="TPT"/>
    <property type="match status" value="1"/>
</dbReference>
<dbReference type="GeneID" id="63783748"/>
<evidence type="ECO:0000256" key="2">
    <source>
        <dbReference type="ARBA" id="ARBA00022692"/>
    </source>
</evidence>
<feature type="transmembrane region" description="Helical" evidence="5">
    <location>
        <begin position="144"/>
        <end position="162"/>
    </location>
</feature>
<feature type="domain" description="Sugar phosphate transporter" evidence="6">
    <location>
        <begin position="2"/>
        <end position="281"/>
    </location>
</feature>
<reference evidence="7 8" key="1">
    <citation type="submission" date="2016-07" db="EMBL/GenBank/DDBJ databases">
        <title>Pervasive Adenine N6-methylation of Active Genes in Fungi.</title>
        <authorList>
            <consortium name="DOE Joint Genome Institute"/>
            <person name="Mondo S.J."/>
            <person name="Dannebaum R.O."/>
            <person name="Kuo R.C."/>
            <person name="Labutti K."/>
            <person name="Haridas S."/>
            <person name="Kuo A."/>
            <person name="Salamov A."/>
            <person name="Ahrendt S.R."/>
            <person name="Lipzen A."/>
            <person name="Sullivan W."/>
            <person name="Andreopoulos W.B."/>
            <person name="Clum A."/>
            <person name="Lindquist E."/>
            <person name="Daum C."/>
            <person name="Ramamoorthy G.K."/>
            <person name="Gryganskyi A."/>
            <person name="Culley D."/>
            <person name="Magnuson J.K."/>
            <person name="James T.Y."/>
            <person name="O'Malley M.A."/>
            <person name="Stajich J.E."/>
            <person name="Spatafora J.W."/>
            <person name="Visel A."/>
            <person name="Grigoriev I.V."/>
        </authorList>
    </citation>
    <scope>NUCLEOTIDE SEQUENCE [LARGE SCALE GENOMIC DNA]</scope>
    <source>
        <strain evidence="7 8">12-1054</strain>
    </source>
</reference>
<feature type="transmembrane region" description="Helical" evidence="5">
    <location>
        <begin position="174"/>
        <end position="195"/>
    </location>
</feature>
<protein>
    <recommendedName>
        <fullName evidence="6">Sugar phosphate transporter domain-containing protein</fullName>
    </recommendedName>
</protein>
<dbReference type="GO" id="GO:0016020">
    <property type="term" value="C:membrane"/>
    <property type="evidence" value="ECO:0007669"/>
    <property type="project" value="UniProtKB-SubCell"/>
</dbReference>
<feature type="transmembrane region" description="Helical" evidence="5">
    <location>
        <begin position="25"/>
        <end position="46"/>
    </location>
</feature>
<feature type="non-terminal residue" evidence="7">
    <location>
        <position position="1"/>
    </location>
</feature>
<feature type="transmembrane region" description="Helical" evidence="5">
    <location>
        <begin position="58"/>
        <end position="76"/>
    </location>
</feature>
<accession>A0A1Y2F901</accession>
<feature type="transmembrane region" description="Helical" evidence="5">
    <location>
        <begin position="237"/>
        <end position="260"/>
    </location>
</feature>
<dbReference type="Gene3D" id="1.10.3730.20">
    <property type="match status" value="1"/>
</dbReference>
<dbReference type="OrthoDB" id="10261634at2759"/>